<dbReference type="InterPro" id="IPR000160">
    <property type="entry name" value="GGDEF_dom"/>
</dbReference>
<evidence type="ECO:0000259" key="4">
    <source>
        <dbReference type="PROSITE" id="PS50887"/>
    </source>
</evidence>
<dbReference type="InterPro" id="IPR024615">
    <property type="entry name" value="CRISPR-assoc_Cmr2_N"/>
</dbReference>
<accession>A0A3P1WQC1</accession>
<dbReference type="InterPro" id="IPR054767">
    <property type="entry name" value="Cas10-Cmr2_palm2"/>
</dbReference>
<feature type="domain" description="GGDEF" evidence="4">
    <location>
        <begin position="252"/>
        <end position="382"/>
    </location>
</feature>
<reference evidence="5 6" key="1">
    <citation type="submission" date="2018-11" db="EMBL/GenBank/DDBJ databases">
        <title>Genomes From Bacteria Associated with the Canine Oral Cavity: a Test Case for Automated Genome-Based Taxonomic Assignment.</title>
        <authorList>
            <person name="Coil D.A."/>
            <person name="Jospin G."/>
            <person name="Darling A.E."/>
            <person name="Wallis C."/>
            <person name="Davis I.J."/>
            <person name="Harris S."/>
            <person name="Eisen J.A."/>
            <person name="Holcombe L.J."/>
            <person name="O'Flynn C."/>
        </authorList>
    </citation>
    <scope>NUCLEOTIDE SEQUENCE [LARGE SCALE GENOMIC DNA]</scope>
    <source>
        <strain evidence="5 6">OH2822_COT-296</strain>
    </source>
</reference>
<proteinExistence type="predicted"/>
<dbReference type="Pfam" id="PF12469">
    <property type="entry name" value="Cmr2_N"/>
    <property type="match status" value="1"/>
</dbReference>
<evidence type="ECO:0000313" key="6">
    <source>
        <dbReference type="Proteomes" id="UP000280935"/>
    </source>
</evidence>
<dbReference type="Gene3D" id="3.30.70.270">
    <property type="match status" value="1"/>
</dbReference>
<dbReference type="GO" id="GO:0051607">
    <property type="term" value="P:defense response to virus"/>
    <property type="evidence" value="ECO:0007669"/>
    <property type="project" value="UniProtKB-KW"/>
</dbReference>
<evidence type="ECO:0000256" key="1">
    <source>
        <dbReference type="ARBA" id="ARBA00022741"/>
    </source>
</evidence>
<dbReference type="NCBIfam" id="TIGR02577">
    <property type="entry name" value="cas_TM1794_Cmr2"/>
    <property type="match status" value="1"/>
</dbReference>
<comment type="caution">
    <text evidence="5">The sequence shown here is derived from an EMBL/GenBank/DDBJ whole genome shotgun (WGS) entry which is preliminary data.</text>
</comment>
<evidence type="ECO:0000313" key="5">
    <source>
        <dbReference type="EMBL" id="RRD48784.1"/>
    </source>
</evidence>
<name>A0A3P1WQC1_9ACTN</name>
<dbReference type="OrthoDB" id="3681630at2"/>
<dbReference type="Proteomes" id="UP000280935">
    <property type="component" value="Unassembled WGS sequence"/>
</dbReference>
<evidence type="ECO:0000256" key="2">
    <source>
        <dbReference type="ARBA" id="ARBA00023118"/>
    </source>
</evidence>
<dbReference type="Pfam" id="PF22335">
    <property type="entry name" value="Cas10-Cmr2_palm2"/>
    <property type="match status" value="1"/>
</dbReference>
<keyword evidence="1" id="KW-0547">Nucleotide-binding</keyword>
<dbReference type="InterPro" id="IPR038242">
    <property type="entry name" value="Cmr2_N"/>
</dbReference>
<dbReference type="InterPro" id="IPR043128">
    <property type="entry name" value="Rev_trsase/Diguanyl_cyclase"/>
</dbReference>
<organism evidence="5 6">
    <name type="scientific">Arachnia propionica</name>
    <dbReference type="NCBI Taxonomy" id="1750"/>
    <lineage>
        <taxon>Bacteria</taxon>
        <taxon>Bacillati</taxon>
        <taxon>Actinomycetota</taxon>
        <taxon>Actinomycetes</taxon>
        <taxon>Propionibacteriales</taxon>
        <taxon>Propionibacteriaceae</taxon>
        <taxon>Arachnia</taxon>
    </lineage>
</organism>
<dbReference type="InterPro" id="IPR013407">
    <property type="entry name" value="CRISPR-assoc_prot_Cmr2"/>
</dbReference>
<evidence type="ECO:0000256" key="3">
    <source>
        <dbReference type="SAM" id="MobiDB-lite"/>
    </source>
</evidence>
<dbReference type="Gene3D" id="3.30.70.2220">
    <property type="entry name" value="CRISPR-Cas system, Cmr2 subunit, D1 domain, cysteine cluster"/>
    <property type="match status" value="1"/>
</dbReference>
<sequence length="503" mass="54500">MTEHLLAIHIGPVQEFIAAARRTADLWAGSQLLLEVVGAAAATFDDADRVFPRDPDGGGANRILTFVAGDPAAAVARAENAARDHLIQCWRTYTGRLNDSQRRALDLERGDRQIRDFLTVMGAWVPVASRAEYGAARERVELLLRGRKATRDFTPATGDDAGLPKSPLDPSLPTIRRHGTEHAQALTKGPLFLKRTESLDAISLLKRIKGVTEGDKVLSTRALAQRAKDPDAVDSPTGSGDPDDDATPPDHAYFAIVVADGDRMGQLLERLAASPDGVDRHRSVGRNLDAFADSARRKLRVSGQPVYCGGDDVMAFLPVTTALSVTQELAHEFTATLGGESTLSAGVAVVHYKEPLSTGLARARRAEQEAKRQRDAICVAIHTRGGFPRSIVRRWAELRLDDWQRHFAEQHLPAGLPYELHQLAIGWPSNLPAAALAGEAERVINRKIERTEDSDDAKTALIQFIRDSLGAGGNPAEALSQIAEELTMARFLAGTVEEKEGDG</sequence>
<dbReference type="EMBL" id="RQYT01000030">
    <property type="protein sequence ID" value="RRD48784.1"/>
    <property type="molecule type" value="Genomic_DNA"/>
</dbReference>
<dbReference type="PROSITE" id="PS50887">
    <property type="entry name" value="GGDEF"/>
    <property type="match status" value="1"/>
</dbReference>
<dbReference type="GO" id="GO:0000166">
    <property type="term" value="F:nucleotide binding"/>
    <property type="evidence" value="ECO:0007669"/>
    <property type="project" value="UniProtKB-KW"/>
</dbReference>
<dbReference type="RefSeq" id="WP_125228573.1">
    <property type="nucleotide sequence ID" value="NZ_RQYT01000030.1"/>
</dbReference>
<feature type="region of interest" description="Disordered" evidence="3">
    <location>
        <begin position="222"/>
        <end position="249"/>
    </location>
</feature>
<gene>
    <name evidence="5" type="primary">cas10</name>
    <name evidence="5" type="ORF">EII35_11295</name>
</gene>
<protein>
    <submittedName>
        <fullName evidence="5">Type III-B CRISPR-associated protein Cas10/Cmr2</fullName>
    </submittedName>
</protein>
<keyword evidence="2" id="KW-0051">Antiviral defense</keyword>
<dbReference type="AlphaFoldDB" id="A0A3P1WQC1"/>